<dbReference type="InterPro" id="IPR057577">
    <property type="entry name" value="Nucleoprot-TPR/MLP1_dom"/>
</dbReference>
<evidence type="ECO:0000259" key="2">
    <source>
        <dbReference type="Pfam" id="PF25481"/>
    </source>
</evidence>
<dbReference type="Pfam" id="PF25481">
    <property type="entry name" value="Nucleoprot-TPR"/>
    <property type="match status" value="1"/>
</dbReference>
<dbReference type="OrthoDB" id="343070at2759"/>
<keyword evidence="1" id="KW-1133">Transmembrane helix</keyword>
<feature type="transmembrane region" description="Helical" evidence="1">
    <location>
        <begin position="12"/>
        <end position="39"/>
    </location>
</feature>
<keyword evidence="1" id="KW-0812">Transmembrane</keyword>
<reference evidence="3 4" key="1">
    <citation type="journal article" date="2020" name="IScience">
        <title>Genome Sequencing of the Endangered Kingdonia uniflora (Circaeasteraceae, Ranunculales) Reveals Potential Mechanisms of Evolutionary Specialization.</title>
        <authorList>
            <person name="Sun Y."/>
            <person name="Deng T."/>
            <person name="Zhang A."/>
            <person name="Moore M.J."/>
            <person name="Landis J.B."/>
            <person name="Lin N."/>
            <person name="Zhang H."/>
            <person name="Zhang X."/>
            <person name="Huang J."/>
            <person name="Zhang X."/>
            <person name="Sun H."/>
            <person name="Wang H."/>
        </authorList>
    </citation>
    <scope>NUCLEOTIDE SEQUENCE [LARGE SCALE GENOMIC DNA]</scope>
    <source>
        <strain evidence="3">TB1705</strain>
        <tissue evidence="3">Leaf</tissue>
    </source>
</reference>
<dbReference type="AlphaFoldDB" id="A0A7J7NL13"/>
<name>A0A7J7NL13_9MAGN</name>
<sequence>MWRRLLIYQLGGGYLFGLLVGFVADSLGVTIGATAAFLLGRTEKELIERYNVWLNKELAAKVDDIFQLQRTHTDLETDISAKLANVITLFSVSLIGHMEFCSSKDVAAANEEHLSAEISTDVWFASVNTTVQDDITKGLLPSLITWELWKWKSRCNAKCDDMIQDDITKGLLPSLITWELWKWKSRCNAKCDDMNDHNNRNEANRKGGKHVPEELNAIFSKPLIELLSTEIEIDDAALISIDSKGVDIRVQQGAQRILRQWIRTLKMKCHRSQPLTLRPSIKFAHRSVSDVDICKCQAFAQTLQQSRGLGSEFQFAEARAGSAAASDAFATPAAAAGEDDLYS</sequence>
<dbReference type="Proteomes" id="UP000541444">
    <property type="component" value="Unassembled WGS sequence"/>
</dbReference>
<feature type="domain" description="Nucleoprotein TPR/MPL1" evidence="2">
    <location>
        <begin position="43"/>
        <end position="87"/>
    </location>
</feature>
<protein>
    <recommendedName>
        <fullName evidence="2">Nucleoprotein TPR/MPL1 domain-containing protein</fullName>
    </recommendedName>
</protein>
<gene>
    <name evidence="3" type="ORF">GIB67_027663</name>
</gene>
<proteinExistence type="predicted"/>
<accession>A0A7J7NL13</accession>
<keyword evidence="4" id="KW-1185">Reference proteome</keyword>
<evidence type="ECO:0000313" key="4">
    <source>
        <dbReference type="Proteomes" id="UP000541444"/>
    </source>
</evidence>
<keyword evidence="1" id="KW-0472">Membrane</keyword>
<organism evidence="3 4">
    <name type="scientific">Kingdonia uniflora</name>
    <dbReference type="NCBI Taxonomy" id="39325"/>
    <lineage>
        <taxon>Eukaryota</taxon>
        <taxon>Viridiplantae</taxon>
        <taxon>Streptophyta</taxon>
        <taxon>Embryophyta</taxon>
        <taxon>Tracheophyta</taxon>
        <taxon>Spermatophyta</taxon>
        <taxon>Magnoliopsida</taxon>
        <taxon>Ranunculales</taxon>
        <taxon>Circaeasteraceae</taxon>
        <taxon>Kingdonia</taxon>
    </lineage>
</organism>
<dbReference type="EMBL" id="JACGCM010000715">
    <property type="protein sequence ID" value="KAF6167885.1"/>
    <property type="molecule type" value="Genomic_DNA"/>
</dbReference>
<evidence type="ECO:0000256" key="1">
    <source>
        <dbReference type="SAM" id="Phobius"/>
    </source>
</evidence>
<evidence type="ECO:0000313" key="3">
    <source>
        <dbReference type="EMBL" id="KAF6167885.1"/>
    </source>
</evidence>
<comment type="caution">
    <text evidence="3">The sequence shown here is derived from an EMBL/GenBank/DDBJ whole genome shotgun (WGS) entry which is preliminary data.</text>
</comment>